<dbReference type="Gene3D" id="2.40.50.100">
    <property type="match status" value="1"/>
</dbReference>
<comment type="function">
    <text evidence="3">The glycine cleavage system catalyzes the degradation of glycine. The H protein shuttles the methylamine group of glycine from the P protein to the T protein.</text>
</comment>
<comment type="subunit">
    <text evidence="3">The glycine cleavage system is composed of four proteins: P, T, L and H.</text>
</comment>
<keyword evidence="2 3" id="KW-0450">Lipoyl</keyword>
<dbReference type="GO" id="GO:0005829">
    <property type="term" value="C:cytosol"/>
    <property type="evidence" value="ECO:0007669"/>
    <property type="project" value="TreeGrafter"/>
</dbReference>
<dbReference type="RefSeq" id="WP_162312002.1">
    <property type="nucleotide sequence ID" value="NZ_JACHGU010000010.1"/>
</dbReference>
<evidence type="ECO:0000256" key="4">
    <source>
        <dbReference type="PIRSR" id="PIRSR617453-50"/>
    </source>
</evidence>
<dbReference type="SUPFAM" id="SSF51230">
    <property type="entry name" value="Single hybrid motif"/>
    <property type="match status" value="1"/>
</dbReference>
<dbReference type="PANTHER" id="PTHR11715">
    <property type="entry name" value="GLYCINE CLEAVAGE SYSTEM H PROTEIN"/>
    <property type="match status" value="1"/>
</dbReference>
<dbReference type="EMBL" id="MWIP01000017">
    <property type="protein sequence ID" value="KAF1685097.1"/>
    <property type="molecule type" value="Genomic_DNA"/>
</dbReference>
<dbReference type="InterPro" id="IPR011053">
    <property type="entry name" value="Single_hybrid_motif"/>
</dbReference>
<dbReference type="InterPro" id="IPR017453">
    <property type="entry name" value="GCV_H_sub"/>
</dbReference>
<comment type="caution">
    <text evidence="5">The sequence shown here is derived from an EMBL/GenBank/DDBJ whole genome shotgun (WGS) entry which is preliminary data.</text>
</comment>
<dbReference type="NCBIfam" id="TIGR00527">
    <property type="entry name" value="gcvH"/>
    <property type="match status" value="1"/>
</dbReference>
<protein>
    <recommendedName>
        <fullName evidence="3">Glycine cleavage system H protein</fullName>
    </recommendedName>
</protein>
<keyword evidence="6" id="KW-1185">Reference proteome</keyword>
<evidence type="ECO:0000313" key="5">
    <source>
        <dbReference type="EMBL" id="KAF1685097.1"/>
    </source>
</evidence>
<dbReference type="CDD" id="cd06848">
    <property type="entry name" value="GCS_H"/>
    <property type="match status" value="1"/>
</dbReference>
<dbReference type="InterPro" id="IPR002930">
    <property type="entry name" value="GCV_H"/>
</dbReference>
<dbReference type="PANTHER" id="PTHR11715:SF3">
    <property type="entry name" value="GLYCINE CLEAVAGE SYSTEM H PROTEIN-RELATED"/>
    <property type="match status" value="1"/>
</dbReference>
<dbReference type="AlphaFoldDB" id="A0A7V8GKN2"/>
<name>A0A7V8GKN2_9GAMM</name>
<dbReference type="GO" id="GO:0009249">
    <property type="term" value="P:protein lipoylation"/>
    <property type="evidence" value="ECO:0007669"/>
    <property type="project" value="TreeGrafter"/>
</dbReference>
<evidence type="ECO:0000256" key="2">
    <source>
        <dbReference type="ARBA" id="ARBA00022823"/>
    </source>
</evidence>
<feature type="modified residue" description="N6-lipoyllysine" evidence="3 4">
    <location>
        <position position="60"/>
    </location>
</feature>
<evidence type="ECO:0000256" key="1">
    <source>
        <dbReference type="ARBA" id="ARBA00009249"/>
    </source>
</evidence>
<accession>A0A7V8GKN2</accession>
<dbReference type="NCBIfam" id="NF002270">
    <property type="entry name" value="PRK01202.1"/>
    <property type="match status" value="1"/>
</dbReference>
<reference evidence="5 6" key="1">
    <citation type="submission" date="2017-10" db="EMBL/GenBank/DDBJ databases">
        <title>Whole genome sequencing of Pseudoxanthomonas broegbernensis DSM 12573(T).</title>
        <authorList>
            <person name="Kumar S."/>
            <person name="Bansal K."/>
            <person name="Kaur A."/>
            <person name="Patil P."/>
            <person name="Sharma S."/>
            <person name="Patil P.B."/>
        </authorList>
    </citation>
    <scope>NUCLEOTIDE SEQUENCE [LARGE SCALE GENOMIC DNA]</scope>
    <source>
        <strain evidence="5 6">DSM 12573</strain>
    </source>
</reference>
<comment type="cofactor">
    <cofactor evidence="3">
        <name>(R)-lipoate</name>
        <dbReference type="ChEBI" id="CHEBI:83088"/>
    </cofactor>
    <text evidence="3">Binds 1 lipoyl cofactor covalently.</text>
</comment>
<gene>
    <name evidence="3 5" type="primary">gcvH</name>
    <name evidence="5" type="ORF">B1992_13315</name>
</gene>
<dbReference type="GO" id="GO:0005960">
    <property type="term" value="C:glycine cleavage complex"/>
    <property type="evidence" value="ECO:0007669"/>
    <property type="project" value="InterPro"/>
</dbReference>
<sequence>MSELHYTREHEWLRLEDDGLLTVGITPYAAQALGDVVYVQLPGPGRYAHGAEVAVVESVKAAGNVLMPLDGEVVEVNAALDGRPGLLNEDALGEGWCFRIRADDAGPWASLLDAAAYARMLQGLGA</sequence>
<dbReference type="GO" id="GO:0019464">
    <property type="term" value="P:glycine decarboxylation via glycine cleavage system"/>
    <property type="evidence" value="ECO:0007669"/>
    <property type="project" value="UniProtKB-UniRule"/>
</dbReference>
<dbReference type="Proteomes" id="UP000462066">
    <property type="component" value="Unassembled WGS sequence"/>
</dbReference>
<dbReference type="InterPro" id="IPR033753">
    <property type="entry name" value="GCV_H/Fam206"/>
</dbReference>
<dbReference type="HAMAP" id="MF_00272">
    <property type="entry name" value="GcvH"/>
    <property type="match status" value="1"/>
</dbReference>
<dbReference type="Pfam" id="PF01597">
    <property type="entry name" value="GCV_H"/>
    <property type="match status" value="1"/>
</dbReference>
<proteinExistence type="inferred from homology"/>
<evidence type="ECO:0000313" key="6">
    <source>
        <dbReference type="Proteomes" id="UP000462066"/>
    </source>
</evidence>
<organism evidence="5 6">
    <name type="scientific">Pseudoxanthomonas broegbernensis</name>
    <dbReference type="NCBI Taxonomy" id="83619"/>
    <lineage>
        <taxon>Bacteria</taxon>
        <taxon>Pseudomonadati</taxon>
        <taxon>Pseudomonadota</taxon>
        <taxon>Gammaproteobacteria</taxon>
        <taxon>Lysobacterales</taxon>
        <taxon>Lysobacteraceae</taxon>
        <taxon>Pseudoxanthomonas</taxon>
    </lineage>
</organism>
<comment type="similarity">
    <text evidence="1 3">Belongs to the GcvH family.</text>
</comment>
<evidence type="ECO:0000256" key="3">
    <source>
        <dbReference type="HAMAP-Rule" id="MF_00272"/>
    </source>
</evidence>